<protein>
    <submittedName>
        <fullName evidence="1">Uncharacterized protein</fullName>
    </submittedName>
</protein>
<proteinExistence type="predicted"/>
<gene>
    <name evidence="1" type="ORF">OUZ56_007502</name>
</gene>
<accession>A0ABR0AAG4</accession>
<organism evidence="1 2">
    <name type="scientific">Daphnia magna</name>
    <dbReference type="NCBI Taxonomy" id="35525"/>
    <lineage>
        <taxon>Eukaryota</taxon>
        <taxon>Metazoa</taxon>
        <taxon>Ecdysozoa</taxon>
        <taxon>Arthropoda</taxon>
        <taxon>Crustacea</taxon>
        <taxon>Branchiopoda</taxon>
        <taxon>Diplostraca</taxon>
        <taxon>Cladocera</taxon>
        <taxon>Anomopoda</taxon>
        <taxon>Daphniidae</taxon>
        <taxon>Daphnia</taxon>
    </lineage>
</organism>
<keyword evidence="2" id="KW-1185">Reference proteome</keyword>
<name>A0ABR0AAG4_9CRUS</name>
<sequence>MAAVIKRYALTSLHNLQLVRTLKRSEWESVRVCAAISPRPQQQQLVALTIVFCHLNRNHYSRLEDNVLSFPI</sequence>
<dbReference type="EMBL" id="JAOYFB010000037">
    <property type="protein sequence ID" value="KAK4022015.1"/>
    <property type="molecule type" value="Genomic_DNA"/>
</dbReference>
<reference evidence="1 2" key="1">
    <citation type="journal article" date="2023" name="Nucleic Acids Res.">
        <title>The hologenome of Daphnia magna reveals possible DNA methylation and microbiome-mediated evolution of the host genome.</title>
        <authorList>
            <person name="Chaturvedi A."/>
            <person name="Li X."/>
            <person name="Dhandapani V."/>
            <person name="Marshall H."/>
            <person name="Kissane S."/>
            <person name="Cuenca-Cambronero M."/>
            <person name="Asole G."/>
            <person name="Calvet F."/>
            <person name="Ruiz-Romero M."/>
            <person name="Marangio P."/>
            <person name="Guigo R."/>
            <person name="Rago D."/>
            <person name="Mirbahai L."/>
            <person name="Eastwood N."/>
            <person name="Colbourne J.K."/>
            <person name="Zhou J."/>
            <person name="Mallon E."/>
            <person name="Orsini L."/>
        </authorList>
    </citation>
    <scope>NUCLEOTIDE SEQUENCE [LARGE SCALE GENOMIC DNA]</scope>
    <source>
        <strain evidence="1">LRV0_1</strain>
    </source>
</reference>
<dbReference type="Proteomes" id="UP001234178">
    <property type="component" value="Unassembled WGS sequence"/>
</dbReference>
<evidence type="ECO:0000313" key="1">
    <source>
        <dbReference type="EMBL" id="KAK4022015.1"/>
    </source>
</evidence>
<evidence type="ECO:0000313" key="2">
    <source>
        <dbReference type="Proteomes" id="UP001234178"/>
    </source>
</evidence>
<comment type="caution">
    <text evidence="1">The sequence shown here is derived from an EMBL/GenBank/DDBJ whole genome shotgun (WGS) entry which is preliminary data.</text>
</comment>